<evidence type="ECO:0000256" key="5">
    <source>
        <dbReference type="ARBA" id="ARBA00022723"/>
    </source>
</evidence>
<keyword evidence="3" id="KW-0349">Heme</keyword>
<evidence type="ECO:0000313" key="12">
    <source>
        <dbReference type="Proteomes" id="UP001632038"/>
    </source>
</evidence>
<dbReference type="Proteomes" id="UP001632038">
    <property type="component" value="Unassembled WGS sequence"/>
</dbReference>
<dbReference type="GO" id="GO:0046872">
    <property type="term" value="F:metal ion binding"/>
    <property type="evidence" value="ECO:0007669"/>
    <property type="project" value="UniProtKB-KW"/>
</dbReference>
<dbReference type="InterPro" id="IPR001128">
    <property type="entry name" value="Cyt_P450"/>
</dbReference>
<keyword evidence="8" id="KW-0408">Iron</keyword>
<dbReference type="EMBL" id="JAVIJP010000019">
    <property type="protein sequence ID" value="KAL3638270.1"/>
    <property type="molecule type" value="Genomic_DNA"/>
</dbReference>
<proteinExistence type="inferred from homology"/>
<name>A0ABD3D7K1_9LAMI</name>
<evidence type="ECO:0000256" key="8">
    <source>
        <dbReference type="ARBA" id="ARBA00023004"/>
    </source>
</evidence>
<comment type="caution">
    <text evidence="11">The sequence shown here is derived from an EMBL/GenBank/DDBJ whole genome shotgun (WGS) entry which is preliminary data.</text>
</comment>
<keyword evidence="4" id="KW-0812">Transmembrane</keyword>
<dbReference type="Gene3D" id="1.20.120.990">
    <property type="entry name" value="Glycosyltransferase family 88, C-terminal domain"/>
    <property type="match status" value="1"/>
</dbReference>
<evidence type="ECO:0000256" key="2">
    <source>
        <dbReference type="ARBA" id="ARBA00010617"/>
    </source>
</evidence>
<dbReference type="AlphaFoldDB" id="A0ABD3D7K1"/>
<evidence type="ECO:0000256" key="9">
    <source>
        <dbReference type="ARBA" id="ARBA00023033"/>
    </source>
</evidence>
<comment type="subcellular location">
    <subcellularLocation>
        <location evidence="1">Membrane</location>
        <topology evidence="1">Single-pass membrane protein</topology>
    </subcellularLocation>
</comment>
<dbReference type="InterPro" id="IPR036396">
    <property type="entry name" value="Cyt_P450_sf"/>
</dbReference>
<dbReference type="Pfam" id="PF00067">
    <property type="entry name" value="p450"/>
    <property type="match status" value="1"/>
</dbReference>
<organism evidence="11 12">
    <name type="scientific">Castilleja foliolosa</name>
    <dbReference type="NCBI Taxonomy" id="1961234"/>
    <lineage>
        <taxon>Eukaryota</taxon>
        <taxon>Viridiplantae</taxon>
        <taxon>Streptophyta</taxon>
        <taxon>Embryophyta</taxon>
        <taxon>Tracheophyta</taxon>
        <taxon>Spermatophyta</taxon>
        <taxon>Magnoliopsida</taxon>
        <taxon>eudicotyledons</taxon>
        <taxon>Gunneridae</taxon>
        <taxon>Pentapetalae</taxon>
        <taxon>asterids</taxon>
        <taxon>lamiids</taxon>
        <taxon>Lamiales</taxon>
        <taxon>Orobanchaceae</taxon>
        <taxon>Pedicularideae</taxon>
        <taxon>Castillejinae</taxon>
        <taxon>Castilleja</taxon>
    </lineage>
</organism>
<evidence type="ECO:0000256" key="6">
    <source>
        <dbReference type="ARBA" id="ARBA00022989"/>
    </source>
</evidence>
<evidence type="ECO:0008006" key="13">
    <source>
        <dbReference type="Google" id="ProtNLM"/>
    </source>
</evidence>
<sequence>MLSKWDKIVPSEGSCELDMWPYLQTMSSDAISRTAFGSNYEQGKKIFRLQKEQTGLVLQASLKLYIPGWRFLPTKTNRRMNEIVKEVESSILGIINKRMQEIEAGANSNDLLGLLLESNFKEIQENGTDEFGMSMKDVIEECKLFYIAGQETTSSLLVWTMILLSKHPDWQVRARNEVLQVCVNDRPNYQELNHLTIAG</sequence>
<dbReference type="InterPro" id="IPR050665">
    <property type="entry name" value="Cytochrome_P450_Monooxygen"/>
</dbReference>
<keyword evidence="7" id="KW-0560">Oxidoreductase</keyword>
<protein>
    <recommendedName>
        <fullName evidence="13">Cytochrome P450</fullName>
    </recommendedName>
</protein>
<gene>
    <name evidence="11" type="ORF">CASFOL_017641</name>
</gene>
<evidence type="ECO:0000256" key="3">
    <source>
        <dbReference type="ARBA" id="ARBA00022617"/>
    </source>
</evidence>
<keyword evidence="6" id="KW-1133">Transmembrane helix</keyword>
<evidence type="ECO:0000256" key="1">
    <source>
        <dbReference type="ARBA" id="ARBA00004167"/>
    </source>
</evidence>
<comment type="similarity">
    <text evidence="2">Belongs to the cytochrome P450 family.</text>
</comment>
<evidence type="ECO:0000313" key="11">
    <source>
        <dbReference type="EMBL" id="KAL3638270.1"/>
    </source>
</evidence>
<keyword evidence="12" id="KW-1185">Reference proteome</keyword>
<dbReference type="SUPFAM" id="SSF48264">
    <property type="entry name" value="Cytochrome P450"/>
    <property type="match status" value="1"/>
</dbReference>
<dbReference type="GO" id="GO:0016020">
    <property type="term" value="C:membrane"/>
    <property type="evidence" value="ECO:0007669"/>
    <property type="project" value="UniProtKB-SubCell"/>
</dbReference>
<reference evidence="12" key="1">
    <citation type="journal article" date="2024" name="IScience">
        <title>Strigolactones Initiate the Formation of Haustorium-like Structures in Castilleja.</title>
        <authorList>
            <person name="Buerger M."/>
            <person name="Peterson D."/>
            <person name="Chory J."/>
        </authorList>
    </citation>
    <scope>NUCLEOTIDE SEQUENCE [LARGE SCALE GENOMIC DNA]</scope>
</reference>
<evidence type="ECO:0000256" key="7">
    <source>
        <dbReference type="ARBA" id="ARBA00023002"/>
    </source>
</evidence>
<evidence type="ECO:0000256" key="10">
    <source>
        <dbReference type="ARBA" id="ARBA00023136"/>
    </source>
</evidence>
<keyword evidence="10" id="KW-0472">Membrane</keyword>
<dbReference type="PRINTS" id="PR00463">
    <property type="entry name" value="EP450I"/>
</dbReference>
<accession>A0ABD3D7K1</accession>
<evidence type="ECO:0000256" key="4">
    <source>
        <dbReference type="ARBA" id="ARBA00022692"/>
    </source>
</evidence>
<dbReference type="PANTHER" id="PTHR24282:SF255">
    <property type="entry name" value="CYTOCHROME P450 72A11-RELATED"/>
    <property type="match status" value="1"/>
</dbReference>
<dbReference type="PANTHER" id="PTHR24282">
    <property type="entry name" value="CYTOCHROME P450 FAMILY MEMBER"/>
    <property type="match status" value="1"/>
</dbReference>
<keyword evidence="5" id="KW-0479">Metal-binding</keyword>
<dbReference type="GO" id="GO:0004497">
    <property type="term" value="F:monooxygenase activity"/>
    <property type="evidence" value="ECO:0007669"/>
    <property type="project" value="UniProtKB-KW"/>
</dbReference>
<keyword evidence="9" id="KW-0503">Monooxygenase</keyword>
<dbReference type="InterPro" id="IPR002401">
    <property type="entry name" value="Cyt_P450_E_grp-I"/>
</dbReference>